<dbReference type="AlphaFoldDB" id="U2JE55"/>
<evidence type="ECO:0000313" key="4">
    <source>
        <dbReference type="Proteomes" id="UP000016584"/>
    </source>
</evidence>
<accession>U2JE55</accession>
<gene>
    <name evidence="3" type="ORF">M472_19600</name>
</gene>
<dbReference type="OrthoDB" id="7167803at2"/>
<protein>
    <recommendedName>
        <fullName evidence="2">Alpha glucuronidase N-terminal domain-containing protein</fullName>
    </recommendedName>
</protein>
<dbReference type="EMBL" id="ATDL01000004">
    <property type="protein sequence ID" value="ERJ60963.1"/>
    <property type="molecule type" value="Genomic_DNA"/>
</dbReference>
<keyword evidence="4" id="KW-1185">Reference proteome</keyword>
<dbReference type="RefSeq" id="WP_021069062.1">
    <property type="nucleotide sequence ID" value="NZ_ATDL01000004.1"/>
</dbReference>
<keyword evidence="1" id="KW-0378">Hydrolase</keyword>
<dbReference type="STRING" id="1346330.M472_19600"/>
<reference evidence="3 4" key="1">
    <citation type="journal article" date="2013" name="Genome Announc.">
        <title>The Draft Genome Sequence of Sphingomonas paucimobilis Strain HER1398 (Proteobacteria), Host to the Giant PAU Phage, Indicates That It Is a Member of the Genus Sphingobacterium (Bacteroidetes).</title>
        <authorList>
            <person name="White R.A.III."/>
            <person name="Suttle C.A."/>
        </authorList>
    </citation>
    <scope>NUCLEOTIDE SEQUENCE [LARGE SCALE GENOMIC DNA]</scope>
    <source>
        <strain evidence="3 4">HER1398</strain>
    </source>
</reference>
<evidence type="ECO:0000313" key="3">
    <source>
        <dbReference type="EMBL" id="ERJ60963.1"/>
    </source>
</evidence>
<organism evidence="3 4">
    <name type="scientific">Sphingobacterium paucimobilis HER1398</name>
    <dbReference type="NCBI Taxonomy" id="1346330"/>
    <lineage>
        <taxon>Bacteria</taxon>
        <taxon>Pseudomonadati</taxon>
        <taxon>Bacteroidota</taxon>
        <taxon>Sphingobacteriia</taxon>
        <taxon>Sphingobacteriales</taxon>
        <taxon>Sphingobacteriaceae</taxon>
        <taxon>Sphingobacterium</taxon>
    </lineage>
</organism>
<sequence>MKNWRKIVVLFLGILGTIVRSHGQEPSYTGIDIVVLDNQDALIQQSATVLSEEIAKRSTVAIRMVSKPESFKKGVLTIFVGTEKSAKARVEGSNHELDALPKIGKDGFKVKKNDKRNTLLIIGHDSRGCLYGVGHVLRKIQMKDKNVDLALLKAISSTPSKPIRSQGLHIHKKGVNEPWGIAYFEQYVRDLALFGMNVVQLSTDITASQIAASKKYGMEVWLYDPCDNNNKANGYYTTEEGLKLQLERRRERLRKLPHVDAIFVPGGDPGTLKPAEYFGYLDVLKGLLNEIQPKAKIWVSMQSFHMTQEWVDTFVHKTNERKEWLGGFIFAPWGKVPMSEMRSYLHPSVQMVTLPDICHPMNSQYPVLNLDMAFAMTYGRSSINPLPAMQKHIHNLYSDLNAGSITYSEANYDDLNKFIWSDQEWDASTDVRVTLQDYARLFLGIQDVDLFVRGVEGLEKNFDGPLITNSSTISQTLKLWQDLEKTVGKGTLDNPRFQMLLFKAYYDMYQSVRLVYETESEALALGELTKNKALGIETVISNAKRFLHRRNVDELFNSYKNKCHQIYSANAKTGTLNIGDNYRWLMEIQPMSSSRNIDFPLNNKEWLLDQFSKIESMSSEIEQREALGKIVNRTSVGSQEYYDNLGSPESLMRIQGLENWATDPGTLKTPRVYFGSTEAKIPLAQRRQISGLYDTPVTVRYDNLDKGSSYIIRIAYGGVFKNQKIQLVVDGHTLHDYQVPDKSRIYEFEIPKKLTLDGGINLTWKAEEGQTISQIAEVWILKKKDTVLQV</sequence>
<dbReference type="GO" id="GO:0045493">
    <property type="term" value="P:xylan catabolic process"/>
    <property type="evidence" value="ECO:0007669"/>
    <property type="project" value="InterPro"/>
</dbReference>
<dbReference type="Gene3D" id="3.30.379.10">
    <property type="entry name" value="Chitobiase/beta-hexosaminidase domain 2-like"/>
    <property type="match status" value="1"/>
</dbReference>
<dbReference type="eggNOG" id="COG3661">
    <property type="taxonomic scope" value="Bacteria"/>
</dbReference>
<comment type="caution">
    <text evidence="3">The sequence shown here is derived from an EMBL/GenBank/DDBJ whole genome shotgun (WGS) entry which is preliminary data.</text>
</comment>
<feature type="domain" description="Alpha glucuronidase N-terminal" evidence="2">
    <location>
        <begin position="45"/>
        <end position="133"/>
    </location>
</feature>
<evidence type="ECO:0000259" key="2">
    <source>
        <dbReference type="Pfam" id="PF03648"/>
    </source>
</evidence>
<dbReference type="PATRIC" id="fig|1346330.5.peg.882"/>
<evidence type="ECO:0000256" key="1">
    <source>
        <dbReference type="ARBA" id="ARBA00022801"/>
    </source>
</evidence>
<dbReference type="GO" id="GO:0046559">
    <property type="term" value="F:alpha-glucuronidase activity"/>
    <property type="evidence" value="ECO:0007669"/>
    <property type="project" value="InterPro"/>
</dbReference>
<proteinExistence type="predicted"/>
<dbReference type="Proteomes" id="UP000016584">
    <property type="component" value="Unassembled WGS sequence"/>
</dbReference>
<name>U2JE55_9SPHI</name>
<dbReference type="InterPro" id="IPR005154">
    <property type="entry name" value="Glyco_hydro_67_aGlcAse_N"/>
</dbReference>
<dbReference type="SUPFAM" id="SSF55545">
    <property type="entry name" value="beta-N-acetylhexosaminidase-like domain"/>
    <property type="match status" value="1"/>
</dbReference>
<dbReference type="Pfam" id="PF03648">
    <property type="entry name" value="Glyco_hydro_67N"/>
    <property type="match status" value="1"/>
</dbReference>
<dbReference type="InterPro" id="IPR029018">
    <property type="entry name" value="Hex-like_dom2"/>
</dbReference>